<dbReference type="Proteomes" id="UP000440578">
    <property type="component" value="Unassembled WGS sequence"/>
</dbReference>
<evidence type="ECO:0000256" key="1">
    <source>
        <dbReference type="SAM" id="Phobius"/>
    </source>
</evidence>
<dbReference type="GO" id="GO:0031902">
    <property type="term" value="C:late endosome membrane"/>
    <property type="evidence" value="ECO:0007669"/>
    <property type="project" value="TreeGrafter"/>
</dbReference>
<evidence type="ECO:0000313" key="4">
    <source>
        <dbReference type="Proteomes" id="UP000440578"/>
    </source>
</evidence>
<sequence>MVPLRGRWFPCEADSAPGRPLVPLAAMSSSSGRLGGWAVRHAASLLLVASIVLLTIVLVHRGSDILQQIPYVPDLQQPQLLPHEQIMIEDIRANYLKPPSYEPYNLHENLKKDPSRGQTKVILEALKNMRNGFFVECGALDGETRSNTLFMERFLGWTGLLVEADPSNFRKVLSKNRNAWSVNVCLNSRNVKSQVRFKPAFNVGKIARQNASGTVEVDCFPLHALLLALDVRRVDYFSLDVEGAELDVLRTVPFDRIDIRTLSVEFAHTSGGGKPALRAFMESKGYTVIREVKQKDWTANDFIFVKNDTFSEEERRRLSAPYRRH</sequence>
<dbReference type="Gene3D" id="3.40.50.150">
    <property type="entry name" value="Vaccinia Virus protein VP39"/>
    <property type="match status" value="1"/>
</dbReference>
<dbReference type="EMBL" id="VIIS01002216">
    <property type="protein sequence ID" value="KAF0287032.1"/>
    <property type="molecule type" value="Genomic_DNA"/>
</dbReference>
<dbReference type="GO" id="GO:0016197">
    <property type="term" value="P:endosomal transport"/>
    <property type="evidence" value="ECO:0007669"/>
    <property type="project" value="TreeGrafter"/>
</dbReference>
<accession>A0A6A4V9P8</accession>
<evidence type="ECO:0000259" key="2">
    <source>
        <dbReference type="Pfam" id="PF05050"/>
    </source>
</evidence>
<dbReference type="PANTHER" id="PTHR34009">
    <property type="entry name" value="PROTEIN STAR"/>
    <property type="match status" value="1"/>
</dbReference>
<dbReference type="InterPro" id="IPR053202">
    <property type="entry name" value="EGF_Rcpt_Signaling_Reg"/>
</dbReference>
<dbReference type="OrthoDB" id="6357215at2759"/>
<keyword evidence="1" id="KW-0812">Transmembrane</keyword>
<keyword evidence="4" id="KW-1185">Reference proteome</keyword>
<organism evidence="3 4">
    <name type="scientific">Amphibalanus amphitrite</name>
    <name type="common">Striped barnacle</name>
    <name type="synonym">Balanus amphitrite</name>
    <dbReference type="NCBI Taxonomy" id="1232801"/>
    <lineage>
        <taxon>Eukaryota</taxon>
        <taxon>Metazoa</taxon>
        <taxon>Ecdysozoa</taxon>
        <taxon>Arthropoda</taxon>
        <taxon>Crustacea</taxon>
        <taxon>Multicrustacea</taxon>
        <taxon>Cirripedia</taxon>
        <taxon>Thoracica</taxon>
        <taxon>Thoracicalcarea</taxon>
        <taxon>Balanomorpha</taxon>
        <taxon>Balanoidea</taxon>
        <taxon>Balanidae</taxon>
        <taxon>Amphibalaninae</taxon>
        <taxon>Amphibalanus</taxon>
    </lineage>
</organism>
<comment type="caution">
    <text evidence="3">The sequence shown here is derived from an EMBL/GenBank/DDBJ whole genome shotgun (WGS) entry which is preliminary data.</text>
</comment>
<keyword evidence="1" id="KW-0472">Membrane</keyword>
<dbReference type="InterPro" id="IPR029063">
    <property type="entry name" value="SAM-dependent_MTases_sf"/>
</dbReference>
<dbReference type="GO" id="GO:0005789">
    <property type="term" value="C:endoplasmic reticulum membrane"/>
    <property type="evidence" value="ECO:0007669"/>
    <property type="project" value="TreeGrafter"/>
</dbReference>
<dbReference type="PANTHER" id="PTHR34009:SF2">
    <property type="entry name" value="PROTEIN STAR"/>
    <property type="match status" value="1"/>
</dbReference>
<dbReference type="Pfam" id="PF05050">
    <property type="entry name" value="Methyltransf_21"/>
    <property type="match status" value="1"/>
</dbReference>
<feature type="transmembrane region" description="Helical" evidence="1">
    <location>
        <begin position="37"/>
        <end position="59"/>
    </location>
</feature>
<protein>
    <submittedName>
        <fullName evidence="3">Protein Star</fullName>
    </submittedName>
</protein>
<gene>
    <name evidence="3" type="primary">S_2</name>
    <name evidence="3" type="ORF">FJT64_014511</name>
</gene>
<dbReference type="InterPro" id="IPR006342">
    <property type="entry name" value="FkbM_mtfrase"/>
</dbReference>
<dbReference type="AlphaFoldDB" id="A0A6A4V9P8"/>
<dbReference type="GO" id="GO:0006888">
    <property type="term" value="P:endoplasmic reticulum to Golgi vesicle-mediated transport"/>
    <property type="evidence" value="ECO:0007669"/>
    <property type="project" value="TreeGrafter"/>
</dbReference>
<dbReference type="GO" id="GO:0005886">
    <property type="term" value="C:plasma membrane"/>
    <property type="evidence" value="ECO:0007669"/>
    <property type="project" value="TreeGrafter"/>
</dbReference>
<dbReference type="GO" id="GO:0005794">
    <property type="term" value="C:Golgi apparatus"/>
    <property type="evidence" value="ECO:0007669"/>
    <property type="project" value="TreeGrafter"/>
</dbReference>
<feature type="domain" description="Methyltransferase FkbM" evidence="2">
    <location>
        <begin position="136"/>
        <end position="287"/>
    </location>
</feature>
<reference evidence="3 4" key="1">
    <citation type="submission" date="2019-07" db="EMBL/GenBank/DDBJ databases">
        <title>Draft genome assembly of a fouling barnacle, Amphibalanus amphitrite (Darwin, 1854): The first reference genome for Thecostraca.</title>
        <authorList>
            <person name="Kim W."/>
        </authorList>
    </citation>
    <scope>NUCLEOTIDE SEQUENCE [LARGE SCALE GENOMIC DNA]</scope>
    <source>
        <strain evidence="3">SNU_AA5</strain>
        <tissue evidence="3">Soma without cirri and trophi</tissue>
    </source>
</reference>
<name>A0A6A4V9P8_AMPAM</name>
<keyword evidence="1" id="KW-1133">Transmembrane helix</keyword>
<evidence type="ECO:0000313" key="3">
    <source>
        <dbReference type="EMBL" id="KAF0287032.1"/>
    </source>
</evidence>
<dbReference type="SUPFAM" id="SSF53335">
    <property type="entry name" value="S-adenosyl-L-methionine-dependent methyltransferases"/>
    <property type="match status" value="1"/>
</dbReference>
<proteinExistence type="predicted"/>